<evidence type="ECO:0000313" key="4">
    <source>
        <dbReference type="Proteomes" id="UP000444721"/>
    </source>
</evidence>
<dbReference type="VEuPathDB" id="AmoebaDB:NF0021120"/>
<dbReference type="VEuPathDB" id="AmoebaDB:NfTy_077430"/>
<feature type="compositionally biased region" description="Polar residues" evidence="1">
    <location>
        <begin position="94"/>
        <end position="110"/>
    </location>
</feature>
<evidence type="ECO:0000256" key="1">
    <source>
        <dbReference type="SAM" id="MobiDB-lite"/>
    </source>
</evidence>
<proteinExistence type="predicted"/>
<protein>
    <recommendedName>
        <fullName evidence="2">BTB domain-containing protein</fullName>
    </recommendedName>
</protein>
<dbReference type="RefSeq" id="XP_044559456.1">
    <property type="nucleotide sequence ID" value="XM_044709828.1"/>
</dbReference>
<evidence type="ECO:0000259" key="2">
    <source>
        <dbReference type="Pfam" id="PF00651"/>
    </source>
</evidence>
<dbReference type="OrthoDB" id="10251809at2759"/>
<dbReference type="InterPro" id="IPR011333">
    <property type="entry name" value="SKP1/BTB/POZ_sf"/>
</dbReference>
<dbReference type="Gene3D" id="3.30.710.10">
    <property type="entry name" value="Potassium Channel Kv1.1, Chain A"/>
    <property type="match status" value="1"/>
</dbReference>
<comment type="caution">
    <text evidence="3">The sequence shown here is derived from an EMBL/GenBank/DDBJ whole genome shotgun (WGS) entry which is preliminary data.</text>
</comment>
<feature type="domain" description="BTB" evidence="2">
    <location>
        <begin position="6"/>
        <end position="79"/>
    </location>
</feature>
<keyword evidence="4" id="KW-1185">Reference proteome</keyword>
<dbReference type="EMBL" id="VFQX01000051">
    <property type="protein sequence ID" value="KAF0974743.1"/>
    <property type="molecule type" value="Genomic_DNA"/>
</dbReference>
<name>A0A6A5B926_NAEFO</name>
<dbReference type="Proteomes" id="UP000444721">
    <property type="component" value="Unassembled WGS sequence"/>
</dbReference>
<dbReference type="Pfam" id="PF00651">
    <property type="entry name" value="BTB"/>
    <property type="match status" value="1"/>
</dbReference>
<evidence type="ECO:0000313" key="3">
    <source>
        <dbReference type="EMBL" id="KAF0974743.1"/>
    </source>
</evidence>
<sequence length="116" mass="13131">MVQIDLFQGLLESSEDATNSSIVEMQQIQRRKKVCESFLTYLYMGHAKLSSDIASDMMALSHQYGFQCLFSQCEVFICEMIDALFEEKGHQNELTPSTLHDNSSIASISKPQLVDE</sequence>
<gene>
    <name evidence="3" type="ORF">FDP41_006217</name>
</gene>
<organism evidence="3 4">
    <name type="scientific">Naegleria fowleri</name>
    <name type="common">Brain eating amoeba</name>
    <dbReference type="NCBI Taxonomy" id="5763"/>
    <lineage>
        <taxon>Eukaryota</taxon>
        <taxon>Discoba</taxon>
        <taxon>Heterolobosea</taxon>
        <taxon>Tetramitia</taxon>
        <taxon>Eutetramitia</taxon>
        <taxon>Vahlkampfiidae</taxon>
        <taxon>Naegleria</taxon>
    </lineage>
</organism>
<dbReference type="VEuPathDB" id="AmoebaDB:FDP41_006217"/>
<dbReference type="AlphaFoldDB" id="A0A6A5B926"/>
<dbReference type="GeneID" id="68113435"/>
<reference evidence="3 4" key="1">
    <citation type="journal article" date="2019" name="Sci. Rep.">
        <title>Nanopore sequencing improves the draft genome of the human pathogenic amoeba Naegleria fowleri.</title>
        <authorList>
            <person name="Liechti N."/>
            <person name="Schurch N."/>
            <person name="Bruggmann R."/>
            <person name="Wittwer M."/>
        </authorList>
    </citation>
    <scope>NUCLEOTIDE SEQUENCE [LARGE SCALE GENOMIC DNA]</scope>
    <source>
        <strain evidence="3 4">ATCC 30894</strain>
    </source>
</reference>
<dbReference type="SUPFAM" id="SSF54695">
    <property type="entry name" value="POZ domain"/>
    <property type="match status" value="1"/>
</dbReference>
<accession>A0A6A5B926</accession>
<feature type="region of interest" description="Disordered" evidence="1">
    <location>
        <begin position="94"/>
        <end position="116"/>
    </location>
</feature>
<dbReference type="InterPro" id="IPR000210">
    <property type="entry name" value="BTB/POZ_dom"/>
</dbReference>